<keyword evidence="2" id="KW-0378">Hydrolase</keyword>
<dbReference type="SUPFAM" id="SSF51338">
    <property type="entry name" value="Composite domain of metallo-dependent hydrolases"/>
    <property type="match status" value="1"/>
</dbReference>
<protein>
    <submittedName>
        <fullName evidence="2">N-substituted formamide deformylase</fullName>
        <ecNumber evidence="2">3.5.1.91</ecNumber>
    </submittedName>
</protein>
<dbReference type="Gene3D" id="2.30.40.10">
    <property type="entry name" value="Urease, subunit C, domain 1"/>
    <property type="match status" value="1"/>
</dbReference>
<dbReference type="InterPro" id="IPR032466">
    <property type="entry name" value="Metal_Hydrolase"/>
</dbReference>
<evidence type="ECO:0000259" key="1">
    <source>
        <dbReference type="Pfam" id="PF07969"/>
    </source>
</evidence>
<organism evidence="2">
    <name type="scientific">bioreactor metagenome</name>
    <dbReference type="NCBI Taxonomy" id="1076179"/>
    <lineage>
        <taxon>unclassified sequences</taxon>
        <taxon>metagenomes</taxon>
        <taxon>ecological metagenomes</taxon>
    </lineage>
</organism>
<dbReference type="Pfam" id="PF07969">
    <property type="entry name" value="Amidohydro_3"/>
    <property type="match status" value="1"/>
</dbReference>
<gene>
    <name evidence="2" type="primary">nfdA_21</name>
    <name evidence="2" type="ORF">SDC9_171761</name>
</gene>
<reference evidence="2" key="1">
    <citation type="submission" date="2019-08" db="EMBL/GenBank/DDBJ databases">
        <authorList>
            <person name="Kucharzyk K."/>
            <person name="Murdoch R.W."/>
            <person name="Higgins S."/>
            <person name="Loffler F."/>
        </authorList>
    </citation>
    <scope>NUCLEOTIDE SEQUENCE</scope>
</reference>
<dbReference type="InterPro" id="IPR011059">
    <property type="entry name" value="Metal-dep_hydrolase_composite"/>
</dbReference>
<dbReference type="AlphaFoldDB" id="A0A645GKW5"/>
<dbReference type="PANTHER" id="PTHR22642">
    <property type="entry name" value="IMIDAZOLONEPROPIONASE"/>
    <property type="match status" value="1"/>
</dbReference>
<dbReference type="Gene3D" id="3.20.20.140">
    <property type="entry name" value="Metal-dependent hydrolases"/>
    <property type="match status" value="1"/>
</dbReference>
<evidence type="ECO:0000313" key="2">
    <source>
        <dbReference type="EMBL" id="MPN24363.1"/>
    </source>
</evidence>
<dbReference type="InterPro" id="IPR013108">
    <property type="entry name" value="Amidohydro_3"/>
</dbReference>
<comment type="caution">
    <text evidence="2">The sequence shown here is derived from an EMBL/GenBank/DDBJ whole genome shotgun (WGS) entry which is preliminary data.</text>
</comment>
<dbReference type="EC" id="3.5.1.91" evidence="2"/>
<dbReference type="SUPFAM" id="SSF51556">
    <property type="entry name" value="Metallo-dependent hydrolases"/>
    <property type="match status" value="1"/>
</dbReference>
<dbReference type="EMBL" id="VSSQ01073190">
    <property type="protein sequence ID" value="MPN24363.1"/>
    <property type="molecule type" value="Genomic_DNA"/>
</dbReference>
<accession>A0A645GKW5</accession>
<sequence length="229" mass="25914">MANQQGLQIYVHSTGDASTKKVLDILESIQDRVPSGDYRNTITHLQLVDQGDVPRFKKLQVIASVQPYWHFKGPNWWESVDYRILGERAKTEYPLGTFFAYGVTVTSSSDYPVTNVPYPMRAIDVGVTRNMDNGSFYGVDDIKTMDDERYLLNANERATVQQMLKSFTINGAYAMFLEEDIGSIEVGKLADLVVLDQNLLAINPNDIDKVQVEMTFIDGKLVYKQKKQA</sequence>
<dbReference type="GO" id="GO:0016810">
    <property type="term" value="F:hydrolase activity, acting on carbon-nitrogen (but not peptide) bonds"/>
    <property type="evidence" value="ECO:0007669"/>
    <property type="project" value="InterPro"/>
</dbReference>
<feature type="domain" description="Amidohydrolase 3" evidence="1">
    <location>
        <begin position="2"/>
        <end position="223"/>
    </location>
</feature>
<proteinExistence type="predicted"/>
<dbReference type="PANTHER" id="PTHR22642:SF2">
    <property type="entry name" value="PROTEIN LONG AFTER FAR-RED 3"/>
    <property type="match status" value="1"/>
</dbReference>
<name>A0A645GKW5_9ZZZZ</name>